<dbReference type="InterPro" id="IPR013968">
    <property type="entry name" value="PKS_KR"/>
</dbReference>
<dbReference type="SUPFAM" id="SSF51735">
    <property type="entry name" value="NAD(P)-binding Rossmann-fold domains"/>
    <property type="match status" value="4"/>
</dbReference>
<dbReference type="SMART" id="SM00822">
    <property type="entry name" value="PKS_KR"/>
    <property type="match status" value="3"/>
</dbReference>
<feature type="region of interest" description="C-terminal hotdog fold" evidence="10">
    <location>
        <begin position="1590"/>
        <end position="1742"/>
    </location>
</feature>
<dbReference type="Pfam" id="PF02801">
    <property type="entry name" value="Ketoacyl-synt_C"/>
    <property type="match status" value="2"/>
</dbReference>
<keyword evidence="4" id="KW-0963">Cytoplasm</keyword>
<feature type="domain" description="Carrier" evidence="12">
    <location>
        <begin position="3933"/>
        <end position="4009"/>
    </location>
</feature>
<feature type="active site" description="Proton acceptor; for dehydratase activity" evidence="10">
    <location>
        <position position="1483"/>
    </location>
</feature>
<dbReference type="PROSITE" id="PS52019">
    <property type="entry name" value="PKS_MFAS_DH"/>
    <property type="match status" value="1"/>
</dbReference>
<evidence type="ECO:0000256" key="1">
    <source>
        <dbReference type="ARBA" id="ARBA00004496"/>
    </source>
</evidence>
<organism evidence="15 16">
    <name type="scientific">Plesiocystis pacifica SIR-1</name>
    <dbReference type="NCBI Taxonomy" id="391625"/>
    <lineage>
        <taxon>Bacteria</taxon>
        <taxon>Pseudomonadati</taxon>
        <taxon>Myxococcota</taxon>
        <taxon>Polyangia</taxon>
        <taxon>Nannocystales</taxon>
        <taxon>Nannocystaceae</taxon>
        <taxon>Plesiocystis</taxon>
    </lineage>
</organism>
<evidence type="ECO:0000256" key="7">
    <source>
        <dbReference type="ARBA" id="ARBA00022737"/>
    </source>
</evidence>
<dbReference type="InterPro" id="IPR050091">
    <property type="entry name" value="PKS_NRPS_Biosynth_Enz"/>
</dbReference>
<dbReference type="InterPro" id="IPR016039">
    <property type="entry name" value="Thiolase-like"/>
</dbReference>
<dbReference type="Gene3D" id="3.40.50.150">
    <property type="entry name" value="Vaccinia Virus protein VP39"/>
    <property type="match status" value="2"/>
</dbReference>
<feature type="region of interest" description="Disordered" evidence="11">
    <location>
        <begin position="1573"/>
        <end position="1593"/>
    </location>
</feature>
<dbReference type="SUPFAM" id="SSF53901">
    <property type="entry name" value="Thiolase-like"/>
    <property type="match status" value="2"/>
</dbReference>
<dbReference type="InterPro" id="IPR036291">
    <property type="entry name" value="NAD(P)-bd_dom_sf"/>
</dbReference>
<dbReference type="InterPro" id="IPR042104">
    <property type="entry name" value="PKS_dehydratase_sf"/>
</dbReference>
<dbReference type="PANTHER" id="PTHR43775:SF37">
    <property type="entry name" value="SI:DKEY-61P9.11"/>
    <property type="match status" value="1"/>
</dbReference>
<dbReference type="Gene3D" id="3.10.129.110">
    <property type="entry name" value="Polyketide synthase dehydratase"/>
    <property type="match status" value="1"/>
</dbReference>
<evidence type="ECO:0000256" key="10">
    <source>
        <dbReference type="PROSITE-ProRule" id="PRU01363"/>
    </source>
</evidence>
<dbReference type="SMART" id="SM00825">
    <property type="entry name" value="PKS_KS"/>
    <property type="match status" value="2"/>
</dbReference>
<feature type="domain" description="Ketosynthase family 3 (KS3)" evidence="13">
    <location>
        <begin position="837"/>
        <end position="1267"/>
    </location>
</feature>
<sequence>RPFPGAAAGLSGLATVIAREHPRWRVRCLDVEAGSSAMDWRAPAERRSTALALREGGLWRRALVPVDAGALEASAFVEGGTYLIVGGAGTIGFDLSMRLARRCGATVVWMGRRPLEGQVAERAAAVAEAGGEVLYVQADVGDPEAVEAAVAELLGACEGLDGVVFAALAFAQAELAQLDAASFAAAHDYKVEGVRHLVDALRGVALDFFLIVSSIQSMVGDRGQGAYAAASAYQDALADAGVDAPWPLKVVDCGYWGSGPTAEAGNRERLAAIGHGLIDPEQGLDAIEGVLASDLARVVLIDAAPDVLAELGALEAPALVPGGRAARSSLELATHEQPLRALTQGVSFDVDASARAVWEGRLDAGLLALFAGLGLNAGALEDWRTQAGVQPRYHRLFDSLVGLLRERGLLEETASGCRLVAKGSGVSAPLPASLEPHQRLLDTCVAAAPGILRGETLATDVLFPGGSTELVEGIYKDNPVADGFNQVCAGTVARAVEARLSAGAEVVRVLELGAGTGGTSAGVLAALGRFGAAVEYTYTDVSEAFLDHGRARFAGASTQLRFALLDASAEPTGQGFAAKAYDLVLAANVLHATARIRETLGHARALLRRGGWLVLNEVTRVEAFTTLTFGLLDGWWAFDDEALRLPGGPLLDVPGWRRVLAAEGFVRSVALGEGGQHVLVAEADGRRQRPRVQQKPRPSAPRPVAALAGVVEQPPVSGSSTSSAGAVAECLAKALSMDPGEIDGERAFAEYGLDSLTGIDLVTALNRRLGLNLRTTVLYDYGSYDALVAHIDGLPEFVAAAPAPAPAPARVATPVAPAPVPARAQVASTPSPVERSRGAVAIIGMSGRYPGAVDLDAYWSMLEAGRCAVREVPPERWSLDGFHDPQRGVKRRSYCKVGGFIDAIDEFDPSFFRFSRAEAEQTAPQQRLFLEQAWRTIEDAGYSAQRLAESDCGVIAGGLDGDYLSRLVAAGAEQPQALWGTDSSVIAARVAYFLNLRGPTVVLNTACSSALTAIHLACDRIRSGQNSLMLAGASFLLDRAFYVFAAQAGMLSPAGVCRAFDDRADGFVPGEGVGLVLLKSLDEALRDGDRVHGVIRASGINQDGRTNGITAPSTVSQTQLEAQVYRDFDVDPASIGYIETHGTGTSLGDPIEYQALTQAWAQASAERGSAPAPVGGCAIASVKTNIGHAAVASGMASVHKVLLAMRHQSIPASLHFEQPNRHIAFAGSPFVVNTETKAWAPANEGPRRAAISGFGMSGTNAHLVLEEAPARTEREAPVRSAYLFPVSARTEEALRTYLSALANHCAQTRDSAARIAWTLQVGRSEFPVRVAFVAADLDELRRAIEAFVTGQGTRAPTRNLRRDPGQPRLSKAELAQRSAELGTERDVTRLREGLATLAEAFVHGQRPDWAALLGAPAPTPVPLPGHPLRKIRCWIPEGTQATAEPVVAQTSAPAVMQVQRGQIDGRPAALLELDPQAWVLDDHRVEGRAIFPGAAYIEFARAAAELLEGRRVAGVHELVWLRPLSPEGPGARVVLSWRGDAEAGHFEVRSCGPKDPLDGASLPVHARGRVSWGEPEASLAEAPRPTGDERELPAGPELYRAFASMGLGYGPSFQVITELRASSTCARARLRPNGAAREDGSLQLSPGLLDGALQSLIGLALAEGAGSRDAAGESASPFVPFMVESVAIHGTMRDACRVQVWREPGGRRGVERFSVRVEGEDGALRVAIRGLSVRRLTPPQPERKPNANAGELLWATPDWRPSPAQPGAPLNPGAVALIGGDEAHRDALARRLGRPVLASSLAEARAQLDASPLAAVVHVPGARPLDEAFTLARLLAAPTSAGPRFSRRARLRLLALHGELDARPLGAFLRSLQAELVGLDVASLGVEAGLSAAEWAEQVAAELGTDMGGSAEVERRVQAGQRSVRRMLRRQPTAPLTPRERAVVLITGGAGGLGAAFARALAKGCAARVVLCGRRPADAAIEALLRELEALGGEAMYAPCDVTNAGAVAALVEQARRRFGAIHGVIHAAGVTRDAKVVDQDPASLATVLGPKLDGARALDEALGASPLDWMVLCGSMSGVWGNPGQAVYAYANAWLDAFAAEREALRAAGRRHGLTCSIAWPLWQRSGGEGMGVDAETQRLLATTMGLEPMPEARGAAALLEALSLGEPAVALAHGRVERLIAALGVEDEASGAGELEAAEAFVRRAAAEALGLALDDVDLDESLRDLGADALSSTALARALEARFGGSRSPTSLAAYPSLRSLARSLATGTDAPTFEVAPSRASSPVERAPSNTEGAADRLGQRLRELVAELVGLGLEEVELHDDLSEFGFDSLKLTEFANQLNEAFGTAFTPAVMFEFDSLASLAEDMRSQGVRLQEVVATQPAPDPAPPQRAQVEQPELPELPELPVDEDAVAIVGMSGRLPGSVDLDAFWSALDQGRDLITEVPAARWDWQAASEAASDVGRGRVRWGGFMPEVDRFDPQFFGISPREAELMDPQQRLILECVWHCIEDAGHRPSSLAGTRTALYVGVAGLDYTELVKQAAGAIGAHNSTGMTHSILANRVSYLLNLRGPSSPVDTACSSSLVAIMHAVAAIRTGAADMAIAGGVNALLSPSMFTAFARAGMLSPRGRCRTFDDSADGYVRGEGVGAVFLKPLRRALADGDTIHAIVRGCAQNHGGRAKSLTAPNPNAQADLLVDAWTRAGLHPSMLDYVEAHGTGTSLGDPIELNALGKAIANFPAPTAEQAMAPGCERVGVGSIKTYVGHLEAAAGIAGVLGVLLAMRHGKLPGNLHFETLNRHIRLEGTPLDIVDRPRPWPRSRDAQGRAQPRRAGVSSFGFGGANAHVVLEEYVPAADGRPACAGPQLVVLSARSEAALQRQAQALLGHLEGDGQPRLDDLAFTLADGREAFADRLAIVASSVGELLGELDAWLRGDSRSRALQGSVDALRRRLVGGRGGQPGVVDTTSAAALEGVGRRWVAGELHELGELFVGARRVSLPGYAFARERHWISGGPAPTPSVAKPVAPKPAEPAPRPVSAEEGEPFFFCPRWRRVPAPKPVELEARGPLWVVCVEDDPQLVDAVAESLGVDEVSVLSAEVLARPDLRECVAGLPLPEHLVFLGGGPTARAGEEGLELAELATGRALTLLRLIKLLLDLDLRRRALRVSAFSFGVHDGHAELAPLSGQGAAAPADACLHGMLGSLAREYPSWTVELVDLDGDLDGPAAAEALSACLCRGGVPGTWAVRGGAWYARGLETLRPSADARATAGLRRGGAYLILGGSGGLGLTLGRHLAGLGARVALVGRRPLDAELRQTLASFEAEAPGARAIYLRADANAPGSIAAAVREAADAFGGLDGVVHSAMDLCDVAYEAMDEGLLRRALTPKVHGCVELIEACAGLGLDWIALFSSGQSLSTDAGQGNYAAACTFEDAYGRAVAAAGSVPVRVINWGYWGSVGAVKDERYRRRLAARGIRAIEPARGLAAFEAVLAAPSPQLLAFAAEPWLRERMGIDDDAALSVLGVAPSREGALVVEPPPLDLAVLERARGSAAALTRQSAALLVGALSREGALPERGRSFEPEAAAARLGVDGAHRGVWAAFVHLLRDAGALERSSEGTWTVSAEAEALRREAANTEALAARYPELGPHLRLLQACVPASPAILRGTTTAPEVLFPGGSMELVEGIYAGDAITDYHNQLAAAAVEAALRERLREDPNARLRVLEIGAGTGGTSASVLARLAKLGWADRLEYAYTDLSAGFVRHGERSFGAHAFARFFELDLERPFPEQGVALGSVDVVLAANVVHATRDVAASVARIKTALRPGGAIVLLETVATQAFATLTFGMTPGWWLFEDPHWRLDHAPLLGPALWRRLLAQEGFGAVAIHGLPGVAEGELVQGVVVGHSDGVVGTRAQAAVVEAAAPAPATRSVEPSGHVEGVEGEAVLDWLRERFARVLKLDPADFDPRATFEIYGVDSLVGMELVRELETELGPLPATLLFENPTLEALADTLKSSAAEGLAKALPTVEAPRPRAPQPEPARAQASRPEPAADTPASDLSDAVVDGLSDDALDSLLARLDRALATPQALRTNSRDRR</sequence>
<feature type="region of interest" description="Disordered" evidence="11">
    <location>
        <begin position="4017"/>
        <end position="4055"/>
    </location>
</feature>
<dbReference type="STRING" id="391625.PPSIR1_30420"/>
<comment type="pathway">
    <text evidence="2">Antibiotic biosynthesis.</text>
</comment>
<dbReference type="Gene3D" id="1.10.1240.100">
    <property type="match status" value="2"/>
</dbReference>
<feature type="domain" description="PKS/mFAS DH" evidence="14">
    <location>
        <begin position="1444"/>
        <end position="1742"/>
    </location>
</feature>
<dbReference type="Pfam" id="PF08242">
    <property type="entry name" value="Methyltransf_12"/>
    <property type="match status" value="2"/>
</dbReference>
<dbReference type="InterPro" id="IPR036736">
    <property type="entry name" value="ACP-like_sf"/>
</dbReference>
<feature type="compositionally biased region" description="Low complexity" evidence="11">
    <location>
        <begin position="4032"/>
        <end position="4055"/>
    </location>
</feature>
<feature type="region of interest" description="N-terminal hotdog fold" evidence="10">
    <location>
        <begin position="1444"/>
        <end position="1577"/>
    </location>
</feature>
<dbReference type="InterPro" id="IPR014030">
    <property type="entry name" value="Ketoacyl_synth_N"/>
</dbReference>
<dbReference type="Pfam" id="PF08659">
    <property type="entry name" value="KR"/>
    <property type="match status" value="3"/>
</dbReference>
<dbReference type="CDD" id="cd08953">
    <property type="entry name" value="KR_2_SDR_x"/>
    <property type="match status" value="1"/>
</dbReference>
<dbReference type="Pfam" id="PF22336">
    <property type="entry name" value="RhiE-like_linker"/>
    <property type="match status" value="2"/>
</dbReference>
<keyword evidence="3" id="KW-0596">Phosphopantetheine</keyword>
<dbReference type="InterPro" id="IPR020806">
    <property type="entry name" value="PKS_PP-bd"/>
</dbReference>
<feature type="compositionally biased region" description="Pro residues" evidence="11">
    <location>
        <begin position="3025"/>
        <end position="3034"/>
    </location>
</feature>
<dbReference type="InterPro" id="IPR018201">
    <property type="entry name" value="Ketoacyl_synth_AS"/>
</dbReference>
<dbReference type="InterPro" id="IPR049552">
    <property type="entry name" value="PKS_DH_N"/>
</dbReference>
<feature type="domain" description="Carrier" evidence="12">
    <location>
        <begin position="2198"/>
        <end position="2272"/>
    </location>
</feature>
<dbReference type="Pfam" id="PF14765">
    <property type="entry name" value="PS-DH"/>
    <property type="match status" value="1"/>
</dbReference>
<dbReference type="PROSITE" id="PS00012">
    <property type="entry name" value="PHOSPHOPANTETHEINE"/>
    <property type="match status" value="1"/>
</dbReference>
<dbReference type="SMART" id="SM00823">
    <property type="entry name" value="PKS_PP"/>
    <property type="match status" value="4"/>
</dbReference>
<dbReference type="SUPFAM" id="SSF53335">
    <property type="entry name" value="S-adenosyl-L-methionine-dependent methyltransferases"/>
    <property type="match status" value="2"/>
</dbReference>
<gene>
    <name evidence="15" type="ORF">PPSIR1_30420</name>
</gene>
<dbReference type="Proteomes" id="UP000005801">
    <property type="component" value="Unassembled WGS sequence"/>
</dbReference>
<dbReference type="Gene3D" id="3.40.47.10">
    <property type="match status" value="2"/>
</dbReference>
<accession>A6FZ63</accession>
<dbReference type="GO" id="GO:0004315">
    <property type="term" value="F:3-oxoacyl-[acyl-carrier-protein] synthase activity"/>
    <property type="evidence" value="ECO:0007669"/>
    <property type="project" value="InterPro"/>
</dbReference>
<feature type="domain" description="Carrier" evidence="12">
    <location>
        <begin position="721"/>
        <end position="795"/>
    </location>
</feature>
<dbReference type="InterPro" id="IPR020841">
    <property type="entry name" value="PKS_Beta-ketoAc_synthase_dom"/>
</dbReference>
<evidence type="ECO:0000259" key="13">
    <source>
        <dbReference type="PROSITE" id="PS52004"/>
    </source>
</evidence>
<evidence type="ECO:0000256" key="8">
    <source>
        <dbReference type="ARBA" id="ARBA00023268"/>
    </source>
</evidence>
<dbReference type="GO" id="GO:0004312">
    <property type="term" value="F:fatty acid synthase activity"/>
    <property type="evidence" value="ECO:0007669"/>
    <property type="project" value="TreeGrafter"/>
</dbReference>
<dbReference type="eggNOG" id="COG3321">
    <property type="taxonomic scope" value="Bacteria"/>
</dbReference>
<dbReference type="PROSITE" id="PS50075">
    <property type="entry name" value="CARRIER"/>
    <property type="match status" value="4"/>
</dbReference>
<feature type="compositionally biased region" description="Basic and acidic residues" evidence="11">
    <location>
        <begin position="2812"/>
        <end position="2824"/>
    </location>
</feature>
<keyword evidence="8" id="KW-0511">Multifunctional enzyme</keyword>
<evidence type="ECO:0000313" key="15">
    <source>
        <dbReference type="EMBL" id="EDM81218.1"/>
    </source>
</evidence>
<evidence type="ECO:0000256" key="4">
    <source>
        <dbReference type="ARBA" id="ARBA00022490"/>
    </source>
</evidence>
<feature type="domain" description="Carrier" evidence="12">
    <location>
        <begin position="2300"/>
        <end position="2374"/>
    </location>
</feature>
<evidence type="ECO:0000256" key="5">
    <source>
        <dbReference type="ARBA" id="ARBA00022553"/>
    </source>
</evidence>
<dbReference type="GO" id="GO:0006633">
    <property type="term" value="P:fatty acid biosynthetic process"/>
    <property type="evidence" value="ECO:0007669"/>
    <property type="project" value="InterPro"/>
</dbReference>
<dbReference type="InterPro" id="IPR054514">
    <property type="entry name" value="RhiE-like_linker"/>
</dbReference>
<dbReference type="CDD" id="cd00833">
    <property type="entry name" value="PKS"/>
    <property type="match status" value="2"/>
</dbReference>
<dbReference type="Gene3D" id="1.10.1200.10">
    <property type="entry name" value="ACP-like"/>
    <property type="match status" value="4"/>
</dbReference>
<dbReference type="InterPro" id="IPR057326">
    <property type="entry name" value="KR_dom"/>
</dbReference>
<feature type="domain" description="Ketosynthase family 3 (KS3)" evidence="13">
    <location>
        <begin position="2412"/>
        <end position="2850"/>
    </location>
</feature>
<dbReference type="Pfam" id="PF21089">
    <property type="entry name" value="PKS_DH_N"/>
    <property type="match status" value="1"/>
</dbReference>
<keyword evidence="6" id="KW-0808">Transferase</keyword>
<feature type="non-terminal residue" evidence="15">
    <location>
        <position position="1"/>
    </location>
</feature>
<comment type="function">
    <text evidence="9">Involved in production of the polyketide antibiotic thailandamide.</text>
</comment>
<evidence type="ECO:0000256" key="11">
    <source>
        <dbReference type="SAM" id="MobiDB-lite"/>
    </source>
</evidence>
<dbReference type="PANTHER" id="PTHR43775">
    <property type="entry name" value="FATTY ACID SYNTHASE"/>
    <property type="match status" value="1"/>
</dbReference>
<evidence type="ECO:0000256" key="6">
    <source>
        <dbReference type="ARBA" id="ARBA00022679"/>
    </source>
</evidence>
<keyword evidence="16" id="KW-1185">Reference proteome</keyword>
<feature type="region of interest" description="Disordered" evidence="11">
    <location>
        <begin position="684"/>
        <end position="703"/>
    </location>
</feature>
<dbReference type="InterPro" id="IPR013217">
    <property type="entry name" value="Methyltransf_12"/>
</dbReference>
<dbReference type="Pfam" id="PF00550">
    <property type="entry name" value="PP-binding"/>
    <property type="match status" value="4"/>
</dbReference>
<evidence type="ECO:0000313" key="16">
    <source>
        <dbReference type="Proteomes" id="UP000005801"/>
    </source>
</evidence>
<dbReference type="CDD" id="cd02440">
    <property type="entry name" value="AdoMet_MTases"/>
    <property type="match status" value="1"/>
</dbReference>
<dbReference type="OrthoDB" id="5477879at2"/>
<evidence type="ECO:0000256" key="2">
    <source>
        <dbReference type="ARBA" id="ARBA00004792"/>
    </source>
</evidence>
<comment type="caution">
    <text evidence="15">The sequence shown here is derived from an EMBL/GenBank/DDBJ whole genome shotgun (WGS) entry which is preliminary data.</text>
</comment>
<dbReference type="InterPro" id="IPR049900">
    <property type="entry name" value="PKS_mFAS_DH"/>
</dbReference>
<dbReference type="EMBL" id="ABCS01000005">
    <property type="protein sequence ID" value="EDM81218.1"/>
    <property type="molecule type" value="Genomic_DNA"/>
</dbReference>
<evidence type="ECO:0000256" key="9">
    <source>
        <dbReference type="ARBA" id="ARBA00054155"/>
    </source>
</evidence>
<comment type="subcellular location">
    <subcellularLocation>
        <location evidence="1">Cytoplasm</location>
    </subcellularLocation>
</comment>
<feature type="region of interest" description="Disordered" evidence="11">
    <location>
        <begin position="2812"/>
        <end position="2834"/>
    </location>
</feature>
<dbReference type="GO" id="GO:0031177">
    <property type="term" value="F:phosphopantetheine binding"/>
    <property type="evidence" value="ECO:0007669"/>
    <property type="project" value="InterPro"/>
</dbReference>
<dbReference type="InterPro" id="IPR020807">
    <property type="entry name" value="PKS_DH"/>
</dbReference>
<dbReference type="InterPro" id="IPR006162">
    <property type="entry name" value="Ppantetheine_attach_site"/>
</dbReference>
<dbReference type="SMART" id="SM00826">
    <property type="entry name" value="PKS_DH"/>
    <property type="match status" value="1"/>
</dbReference>
<dbReference type="InterPro" id="IPR014031">
    <property type="entry name" value="Ketoacyl_synth_C"/>
</dbReference>
<dbReference type="SMART" id="SM01294">
    <property type="entry name" value="PKS_PP_betabranch"/>
    <property type="match status" value="2"/>
</dbReference>
<dbReference type="InterPro" id="IPR009081">
    <property type="entry name" value="PP-bd_ACP"/>
</dbReference>
<dbReference type="Gene3D" id="3.40.50.720">
    <property type="entry name" value="NAD(P)-binding Rossmann-like Domain"/>
    <property type="match status" value="3"/>
</dbReference>
<dbReference type="PROSITE" id="PS00606">
    <property type="entry name" value="KS3_1"/>
    <property type="match status" value="2"/>
</dbReference>
<dbReference type="Pfam" id="PF00109">
    <property type="entry name" value="ketoacyl-synt"/>
    <property type="match status" value="2"/>
</dbReference>
<keyword evidence="7" id="KW-0677">Repeat</keyword>
<dbReference type="GO" id="GO:0005737">
    <property type="term" value="C:cytoplasm"/>
    <property type="evidence" value="ECO:0007669"/>
    <property type="project" value="UniProtKB-SubCell"/>
</dbReference>
<dbReference type="FunFam" id="3.40.47.10:FF:000019">
    <property type="entry name" value="Polyketide synthase type I"/>
    <property type="match status" value="1"/>
</dbReference>
<feature type="region of interest" description="Disordered" evidence="11">
    <location>
        <begin position="3014"/>
        <end position="3038"/>
    </location>
</feature>
<name>A6FZ63_9BACT</name>
<reference evidence="15 16" key="1">
    <citation type="submission" date="2007-06" db="EMBL/GenBank/DDBJ databases">
        <authorList>
            <person name="Shimkets L."/>
            <person name="Ferriera S."/>
            <person name="Johnson J."/>
            <person name="Kravitz S."/>
            <person name="Beeson K."/>
            <person name="Sutton G."/>
            <person name="Rogers Y.-H."/>
            <person name="Friedman R."/>
            <person name="Frazier M."/>
            <person name="Venter J.C."/>
        </authorList>
    </citation>
    <scope>NUCLEOTIDE SEQUENCE [LARGE SCALE GENOMIC DNA]</scope>
    <source>
        <strain evidence="15 16">SIR-1</strain>
    </source>
</reference>
<protein>
    <submittedName>
        <fullName evidence="15">Nonribosomal peptide synthase</fullName>
    </submittedName>
</protein>
<dbReference type="InterPro" id="IPR049551">
    <property type="entry name" value="PKS_DH_C"/>
</dbReference>
<dbReference type="PROSITE" id="PS52004">
    <property type="entry name" value="KS3_2"/>
    <property type="match status" value="2"/>
</dbReference>
<evidence type="ECO:0000259" key="14">
    <source>
        <dbReference type="PROSITE" id="PS52019"/>
    </source>
</evidence>
<evidence type="ECO:0000256" key="3">
    <source>
        <dbReference type="ARBA" id="ARBA00022450"/>
    </source>
</evidence>
<dbReference type="InterPro" id="IPR029063">
    <property type="entry name" value="SAM-dependent_MTases_sf"/>
</dbReference>
<feature type="region of interest" description="Disordered" evidence="11">
    <location>
        <begin position="2275"/>
        <end position="2299"/>
    </location>
</feature>
<keyword evidence="5" id="KW-0597">Phosphoprotein</keyword>
<proteinExistence type="predicted"/>
<feature type="active site" description="Proton donor; for dehydratase activity" evidence="10">
    <location>
        <position position="1650"/>
    </location>
</feature>
<evidence type="ECO:0000259" key="12">
    <source>
        <dbReference type="PROSITE" id="PS50075"/>
    </source>
</evidence>
<dbReference type="SUPFAM" id="SSF47336">
    <property type="entry name" value="ACP-like"/>
    <property type="match status" value="4"/>
</dbReference>